<dbReference type="Gene3D" id="1.20.970.10">
    <property type="entry name" value="Transferase, Pyrimidine Nucleoside Phosphorylase, Chain C"/>
    <property type="match status" value="1"/>
</dbReference>
<name>A0A9D1SRT8_9CLOT</name>
<proteinExistence type="inferred from homology"/>
<evidence type="ECO:0000313" key="12">
    <source>
        <dbReference type="EMBL" id="HIU93040.1"/>
    </source>
</evidence>
<comment type="catalytic activity">
    <reaction evidence="9">
        <text>uridine + phosphate = alpha-D-ribose 1-phosphate + uracil</text>
        <dbReference type="Rhea" id="RHEA:24388"/>
        <dbReference type="ChEBI" id="CHEBI:16704"/>
        <dbReference type="ChEBI" id="CHEBI:17568"/>
        <dbReference type="ChEBI" id="CHEBI:43474"/>
        <dbReference type="ChEBI" id="CHEBI:57720"/>
        <dbReference type="EC" id="2.4.2.2"/>
    </reaction>
</comment>
<dbReference type="PIRSF" id="PIRSF000478">
    <property type="entry name" value="TP_PyNP"/>
    <property type="match status" value="1"/>
</dbReference>
<dbReference type="NCBIfam" id="NF004490">
    <property type="entry name" value="PRK05820.1"/>
    <property type="match status" value="1"/>
</dbReference>
<dbReference type="EC" id="2.4.2.2" evidence="5"/>
<comment type="catalytic activity">
    <reaction evidence="10">
        <text>thymidine + phosphate = 2-deoxy-alpha-D-ribose 1-phosphate + thymine</text>
        <dbReference type="Rhea" id="RHEA:16037"/>
        <dbReference type="ChEBI" id="CHEBI:17748"/>
        <dbReference type="ChEBI" id="CHEBI:17821"/>
        <dbReference type="ChEBI" id="CHEBI:43474"/>
        <dbReference type="ChEBI" id="CHEBI:57259"/>
        <dbReference type="EC" id="2.4.2.2"/>
    </reaction>
</comment>
<evidence type="ECO:0000256" key="4">
    <source>
        <dbReference type="ARBA" id="ARBA00011738"/>
    </source>
</evidence>
<dbReference type="InterPro" id="IPR036566">
    <property type="entry name" value="PYNP-like_C_sf"/>
</dbReference>
<dbReference type="Proteomes" id="UP000886748">
    <property type="component" value="Unassembled WGS sequence"/>
</dbReference>
<protein>
    <recommendedName>
        <fullName evidence="6">Pyrimidine-nucleoside phosphorylase</fullName>
        <ecNumber evidence="5">2.4.2.2</ecNumber>
    </recommendedName>
</protein>
<reference evidence="12" key="1">
    <citation type="submission" date="2020-10" db="EMBL/GenBank/DDBJ databases">
        <authorList>
            <person name="Gilroy R."/>
        </authorList>
    </citation>
    <scope>NUCLEOTIDE SEQUENCE</scope>
    <source>
        <strain evidence="12">CHK154-7741</strain>
    </source>
</reference>
<dbReference type="GO" id="GO:0005829">
    <property type="term" value="C:cytosol"/>
    <property type="evidence" value="ECO:0007669"/>
    <property type="project" value="TreeGrafter"/>
</dbReference>
<dbReference type="FunFam" id="3.40.1030.10:FF:000003">
    <property type="entry name" value="Pyrimidine-nucleoside phosphorylase"/>
    <property type="match status" value="1"/>
</dbReference>
<dbReference type="Pfam" id="PF02885">
    <property type="entry name" value="Glycos_trans_3N"/>
    <property type="match status" value="1"/>
</dbReference>
<dbReference type="GO" id="GO:0006213">
    <property type="term" value="P:pyrimidine nucleoside metabolic process"/>
    <property type="evidence" value="ECO:0007669"/>
    <property type="project" value="InterPro"/>
</dbReference>
<dbReference type="Gene3D" id="3.90.1170.30">
    <property type="entry name" value="Pyrimidine nucleoside phosphorylase-like, C-terminal domain"/>
    <property type="match status" value="1"/>
</dbReference>
<dbReference type="SUPFAM" id="SSF52418">
    <property type="entry name" value="Nucleoside phosphorylase/phosphoribosyltransferase catalytic domain"/>
    <property type="match status" value="1"/>
</dbReference>
<evidence type="ECO:0000256" key="9">
    <source>
        <dbReference type="ARBA" id="ARBA00048453"/>
    </source>
</evidence>
<dbReference type="SMART" id="SM00941">
    <property type="entry name" value="PYNP_C"/>
    <property type="match status" value="1"/>
</dbReference>
<comment type="similarity">
    <text evidence="3">Belongs to the thymidine/pyrimidine-nucleoside phosphorylase family.</text>
</comment>
<evidence type="ECO:0000256" key="1">
    <source>
        <dbReference type="ARBA" id="ARBA00001066"/>
    </source>
</evidence>
<dbReference type="InterPro" id="IPR017459">
    <property type="entry name" value="Glycosyl_Trfase_fam3_N_dom"/>
</dbReference>
<comment type="caution">
    <text evidence="12">The sequence shown here is derived from an EMBL/GenBank/DDBJ whole genome shotgun (WGS) entry which is preliminary data.</text>
</comment>
<sequence length="437" mass="47818">MRFVDLIDKKKKGLEHTNEEISFIVNSIMNATAEDYQVSAWLMAVYFKGMTLDETANLTKAIIDSGETIDLSPIRNENCRHIADKHSTGGVGDKITLILIPLLSACNVPIAKLSGRGLGHTGGTIDKLEAIPGFKTDLEIEELIEKVKETGLAIGSQTGRLTPADGKLYALRDVTATVDAIPLIASSVVSKKIASGADYVVLDVKYGSGAFLKTPQEAQELAQWMVNIAEKLGKKFHAVITSMEQPLGRAVGNAIEVIESIEFLKGNMTPDIKELTYEMAALTLTQLGLANTKEEAYSKVSDAITSGRGLEYFKKLIISQSGNPDVIENYRLFPQPNYAFQVKAPQDGFVWNIDAYKTAYACKILGAGREKKTDQIDYSAGIYLNKICAEPVKQGEVVATLYANDADKLEAAQKHMEEAFSFSCEQRDRGSLIYKIL</sequence>
<dbReference type="PROSITE" id="PS00647">
    <property type="entry name" value="THYMID_PHOSPHORYLASE"/>
    <property type="match status" value="1"/>
</dbReference>
<evidence type="ECO:0000259" key="11">
    <source>
        <dbReference type="SMART" id="SM00941"/>
    </source>
</evidence>
<evidence type="ECO:0000313" key="13">
    <source>
        <dbReference type="Proteomes" id="UP000886748"/>
    </source>
</evidence>
<dbReference type="InterPro" id="IPR013102">
    <property type="entry name" value="PYNP_C"/>
</dbReference>
<comment type="subunit">
    <text evidence="4">Homodimer.</text>
</comment>
<evidence type="ECO:0000256" key="8">
    <source>
        <dbReference type="ARBA" id="ARBA00022679"/>
    </source>
</evidence>
<organism evidence="12 13">
    <name type="scientific">Candidatus Limenecus avicola</name>
    <dbReference type="NCBI Taxonomy" id="2840847"/>
    <lineage>
        <taxon>Bacteria</taxon>
        <taxon>Bacillati</taxon>
        <taxon>Bacillota</taxon>
        <taxon>Clostridia</taxon>
        <taxon>Eubacteriales</taxon>
        <taxon>Clostridiaceae</taxon>
        <taxon>Clostridiaceae incertae sedis</taxon>
        <taxon>Candidatus Limenecus</taxon>
    </lineage>
</organism>
<keyword evidence="8 12" id="KW-0808">Transferase</keyword>
<dbReference type="InterPro" id="IPR000312">
    <property type="entry name" value="Glycosyl_Trfase_fam3"/>
</dbReference>
<feature type="domain" description="Pyrimidine nucleoside phosphorylase C-terminal" evidence="11">
    <location>
        <begin position="349"/>
        <end position="423"/>
    </location>
</feature>
<keyword evidence="7 12" id="KW-0328">Glycosyltransferase</keyword>
<dbReference type="NCBIfam" id="TIGR02644">
    <property type="entry name" value="Y_phosphoryl"/>
    <property type="match status" value="1"/>
</dbReference>
<reference evidence="12" key="2">
    <citation type="journal article" date="2021" name="PeerJ">
        <title>Extensive microbial diversity within the chicken gut microbiome revealed by metagenomics and culture.</title>
        <authorList>
            <person name="Gilroy R."/>
            <person name="Ravi A."/>
            <person name="Getino M."/>
            <person name="Pursley I."/>
            <person name="Horton D.L."/>
            <person name="Alikhan N.F."/>
            <person name="Baker D."/>
            <person name="Gharbi K."/>
            <person name="Hall N."/>
            <person name="Watson M."/>
            <person name="Adriaenssens E.M."/>
            <person name="Foster-Nyarko E."/>
            <person name="Jarju S."/>
            <person name="Secka A."/>
            <person name="Antonio M."/>
            <person name="Oren A."/>
            <person name="Chaudhuri R.R."/>
            <person name="La Ragione R."/>
            <person name="Hildebrand F."/>
            <person name="Pallen M.J."/>
        </authorList>
    </citation>
    <scope>NUCLEOTIDE SEQUENCE</scope>
    <source>
        <strain evidence="12">CHK154-7741</strain>
    </source>
</reference>
<dbReference type="GO" id="GO:0004645">
    <property type="term" value="F:1,4-alpha-oligoglucan phosphorylase activity"/>
    <property type="evidence" value="ECO:0007669"/>
    <property type="project" value="InterPro"/>
</dbReference>
<dbReference type="InterPro" id="IPR017872">
    <property type="entry name" value="Pyrmidine_PPase_CS"/>
</dbReference>
<accession>A0A9D1SRT8</accession>
<dbReference type="InterPro" id="IPR018090">
    <property type="entry name" value="Pyrmidine_PPas_bac/euk"/>
</dbReference>
<dbReference type="GO" id="GO:0006206">
    <property type="term" value="P:pyrimidine nucleobase metabolic process"/>
    <property type="evidence" value="ECO:0007669"/>
    <property type="project" value="InterPro"/>
</dbReference>
<dbReference type="AlphaFoldDB" id="A0A9D1SRT8"/>
<evidence type="ECO:0000256" key="2">
    <source>
        <dbReference type="ARBA" id="ARBA00003877"/>
    </source>
</evidence>
<evidence type="ECO:0000256" key="7">
    <source>
        <dbReference type="ARBA" id="ARBA00022676"/>
    </source>
</evidence>
<dbReference type="SUPFAM" id="SSF47648">
    <property type="entry name" value="Nucleoside phosphorylase/phosphoribosyltransferase N-terminal domain"/>
    <property type="match status" value="1"/>
</dbReference>
<dbReference type="InterPro" id="IPR000053">
    <property type="entry name" value="Thymidine/pyrmidine_PPase"/>
</dbReference>
<dbReference type="PANTHER" id="PTHR10515">
    <property type="entry name" value="THYMIDINE PHOSPHORYLASE"/>
    <property type="match status" value="1"/>
</dbReference>
<dbReference type="InterPro" id="IPR035902">
    <property type="entry name" value="Nuc_phospho_transferase"/>
</dbReference>
<dbReference type="EMBL" id="DVOD01000057">
    <property type="protein sequence ID" value="HIU93040.1"/>
    <property type="molecule type" value="Genomic_DNA"/>
</dbReference>
<dbReference type="GO" id="GO:0009032">
    <property type="term" value="F:thymidine phosphorylase activity"/>
    <property type="evidence" value="ECO:0007669"/>
    <property type="project" value="TreeGrafter"/>
</dbReference>
<dbReference type="Gene3D" id="3.40.1030.10">
    <property type="entry name" value="Nucleoside phosphorylase/phosphoribosyltransferase catalytic domain"/>
    <property type="match status" value="1"/>
</dbReference>
<comment type="catalytic activity">
    <reaction evidence="1">
        <text>2'-deoxyuridine + phosphate = 2-deoxy-alpha-D-ribose 1-phosphate + uracil</text>
        <dbReference type="Rhea" id="RHEA:22824"/>
        <dbReference type="ChEBI" id="CHEBI:16450"/>
        <dbReference type="ChEBI" id="CHEBI:17568"/>
        <dbReference type="ChEBI" id="CHEBI:43474"/>
        <dbReference type="ChEBI" id="CHEBI:57259"/>
        <dbReference type="EC" id="2.4.2.2"/>
    </reaction>
</comment>
<dbReference type="Pfam" id="PF07831">
    <property type="entry name" value="PYNP_C"/>
    <property type="match status" value="1"/>
</dbReference>
<comment type="function">
    <text evidence="2">Catalyzes phosphorolysis of the pyrimidine nucleosides uridine, thymidine and 2'-deoxyuridine with the formation of the corresponding pyrimidine base and ribose-1-phosphate.</text>
</comment>
<evidence type="ECO:0000256" key="5">
    <source>
        <dbReference type="ARBA" id="ARBA00011889"/>
    </source>
</evidence>
<gene>
    <name evidence="12" type="ORF">IAD26_07915</name>
</gene>
<dbReference type="Pfam" id="PF00591">
    <property type="entry name" value="Glycos_transf_3"/>
    <property type="match status" value="1"/>
</dbReference>
<dbReference type="PANTHER" id="PTHR10515:SF0">
    <property type="entry name" value="THYMIDINE PHOSPHORYLASE"/>
    <property type="match status" value="1"/>
</dbReference>
<evidence type="ECO:0000256" key="6">
    <source>
        <dbReference type="ARBA" id="ARBA00014680"/>
    </source>
</evidence>
<evidence type="ECO:0000256" key="10">
    <source>
        <dbReference type="ARBA" id="ARBA00048525"/>
    </source>
</evidence>
<dbReference type="SUPFAM" id="SSF54680">
    <property type="entry name" value="Pyrimidine nucleoside phosphorylase C-terminal domain"/>
    <property type="match status" value="1"/>
</dbReference>
<evidence type="ECO:0000256" key="3">
    <source>
        <dbReference type="ARBA" id="ARBA00006915"/>
    </source>
</evidence>
<dbReference type="InterPro" id="IPR036320">
    <property type="entry name" value="Glycosyl_Trfase_fam3_N_dom_sf"/>
</dbReference>